<dbReference type="PROSITE" id="PS52035">
    <property type="entry name" value="PEPTIDASE_M14"/>
    <property type="match status" value="1"/>
</dbReference>
<dbReference type="GO" id="GO:0008270">
    <property type="term" value="F:zinc ion binding"/>
    <property type="evidence" value="ECO:0007669"/>
    <property type="project" value="InterPro"/>
</dbReference>
<evidence type="ECO:0000259" key="8">
    <source>
        <dbReference type="PROSITE" id="PS52035"/>
    </source>
</evidence>
<evidence type="ECO:0000256" key="7">
    <source>
        <dbReference type="PROSITE-ProRule" id="PRU01379"/>
    </source>
</evidence>
<evidence type="ECO:0000313" key="9">
    <source>
        <dbReference type="EMBL" id="BBM84337.1"/>
    </source>
</evidence>
<evidence type="ECO:0000256" key="5">
    <source>
        <dbReference type="ARBA" id="ARBA00022833"/>
    </source>
</evidence>
<reference evidence="9 10" key="1">
    <citation type="submission" date="2019-08" db="EMBL/GenBank/DDBJ databases">
        <title>Complete genome sequence of Candidatus Uab amorphum.</title>
        <authorList>
            <person name="Shiratori T."/>
            <person name="Suzuki S."/>
            <person name="Kakizawa Y."/>
            <person name="Ishida K."/>
        </authorList>
    </citation>
    <scope>NUCLEOTIDE SEQUENCE [LARGE SCALE GENOMIC DNA]</scope>
    <source>
        <strain evidence="9 10">SRT547</strain>
    </source>
</reference>
<feature type="active site" description="Proton donor/acceptor" evidence="7">
    <location>
        <position position="338"/>
    </location>
</feature>
<evidence type="ECO:0000256" key="4">
    <source>
        <dbReference type="ARBA" id="ARBA00022801"/>
    </source>
</evidence>
<keyword evidence="4" id="KW-0378">Hydrolase</keyword>
<comment type="similarity">
    <text evidence="2 7">Belongs to the peptidase M14 family.</text>
</comment>
<sequence>MEIQFDTYYNFEEIVARIKWLAQQNPQILEIIEIGKSHEGYSVPLVVITNKNTGAHREKPAFWLDGNIHSIEITSSAMVLYFIHRCSMEYGSDSFLTELIDNNTFYCLPCINPDGMMRALAAKPAFYRSGVRKYGEDGNYLYVEDIDGDGRILQMRIEDPTGDWKISPLDSRFMIKRAPTDRESEGPFYRLFAEGLVPEYDGETIPQIFPHQLDFNRNFPIKWRPEGEQQGAGDFGGSEIEVQNVIRFIAKHPNIFAAITYHTYSRVFIRAYSDRPDSEMHTSDLWMFEDLEEIARNTTQYPTVSGYHDFKYHPKEIISGAFDDWAYEHRGIFTFTVELWDLPTAAGISEKNDQKNFIGWFRKHPTTDDNKILQFVLDNAPHTLAEWREFDHPQLGKVEIGGLEHLFSWRNPPQHLLEDELRPHFDCVMQMASLAPKLEFYQQTVTPLDDHLYKIEVILHNSGYFSTYVSHQAKNMQIVKPIYVDLTLPAGAQLISGKKRVDIGQLEGRSNKNSMTYYHSPTDNRKKIEWIVRIADDDNITVTAKSCKAGSIECSLHLRQNT</sequence>
<dbReference type="EMBL" id="AP019860">
    <property type="protein sequence ID" value="BBM84337.1"/>
    <property type="molecule type" value="Genomic_DNA"/>
</dbReference>
<dbReference type="KEGG" id="uam:UABAM_02696"/>
<dbReference type="GO" id="GO:0006508">
    <property type="term" value="P:proteolysis"/>
    <property type="evidence" value="ECO:0007669"/>
    <property type="project" value="UniProtKB-KW"/>
</dbReference>
<dbReference type="AlphaFoldDB" id="A0A5S9F337"/>
<dbReference type="PANTHER" id="PTHR11705:SF143">
    <property type="entry name" value="SLL0236 PROTEIN"/>
    <property type="match status" value="1"/>
</dbReference>
<dbReference type="GO" id="GO:0004181">
    <property type="term" value="F:metallocarboxypeptidase activity"/>
    <property type="evidence" value="ECO:0007669"/>
    <property type="project" value="InterPro"/>
</dbReference>
<organism evidence="9 10">
    <name type="scientific">Uabimicrobium amorphum</name>
    <dbReference type="NCBI Taxonomy" id="2596890"/>
    <lineage>
        <taxon>Bacteria</taxon>
        <taxon>Pseudomonadati</taxon>
        <taxon>Planctomycetota</taxon>
        <taxon>Candidatus Uabimicrobiia</taxon>
        <taxon>Candidatus Uabimicrobiales</taxon>
        <taxon>Candidatus Uabimicrobiaceae</taxon>
        <taxon>Candidatus Uabimicrobium</taxon>
    </lineage>
</organism>
<gene>
    <name evidence="9" type="ORF">UABAM_02696</name>
</gene>
<name>A0A5S9F337_UABAM</name>
<dbReference type="CDD" id="cd06905">
    <property type="entry name" value="M14-like"/>
    <property type="match status" value="1"/>
</dbReference>
<feature type="domain" description="Peptidase M14" evidence="8">
    <location>
        <begin position="7"/>
        <end position="365"/>
    </location>
</feature>
<evidence type="ECO:0000256" key="2">
    <source>
        <dbReference type="ARBA" id="ARBA00005988"/>
    </source>
</evidence>
<dbReference type="PANTHER" id="PTHR11705">
    <property type="entry name" value="PROTEASE FAMILY M14 CARBOXYPEPTIDASE A,B"/>
    <property type="match status" value="1"/>
</dbReference>
<keyword evidence="3" id="KW-0645">Protease</keyword>
<dbReference type="OrthoDB" id="9811296at2"/>
<keyword evidence="10" id="KW-1185">Reference proteome</keyword>
<dbReference type="GO" id="GO:0005615">
    <property type="term" value="C:extracellular space"/>
    <property type="evidence" value="ECO:0007669"/>
    <property type="project" value="TreeGrafter"/>
</dbReference>
<evidence type="ECO:0000256" key="1">
    <source>
        <dbReference type="ARBA" id="ARBA00001947"/>
    </source>
</evidence>
<dbReference type="Pfam" id="PF00246">
    <property type="entry name" value="Peptidase_M14"/>
    <property type="match status" value="1"/>
</dbReference>
<dbReference type="RefSeq" id="WP_151968497.1">
    <property type="nucleotide sequence ID" value="NZ_AP019860.1"/>
</dbReference>
<dbReference type="Proteomes" id="UP000326354">
    <property type="component" value="Chromosome"/>
</dbReference>
<evidence type="ECO:0000256" key="6">
    <source>
        <dbReference type="ARBA" id="ARBA00023049"/>
    </source>
</evidence>
<keyword evidence="5" id="KW-0862">Zinc</keyword>
<protein>
    <submittedName>
        <fullName evidence="9">Peptidase M14</fullName>
    </submittedName>
</protein>
<dbReference type="Gene3D" id="3.40.630.10">
    <property type="entry name" value="Zn peptidases"/>
    <property type="match status" value="1"/>
</dbReference>
<keyword evidence="6" id="KW-0482">Metalloprotease</keyword>
<evidence type="ECO:0000256" key="3">
    <source>
        <dbReference type="ARBA" id="ARBA00022670"/>
    </source>
</evidence>
<dbReference type="SUPFAM" id="SSF53187">
    <property type="entry name" value="Zn-dependent exopeptidases"/>
    <property type="match status" value="1"/>
</dbReference>
<evidence type="ECO:0000313" key="10">
    <source>
        <dbReference type="Proteomes" id="UP000326354"/>
    </source>
</evidence>
<dbReference type="SMART" id="SM00631">
    <property type="entry name" value="Zn_pept"/>
    <property type="match status" value="1"/>
</dbReference>
<dbReference type="PRINTS" id="PR00765">
    <property type="entry name" value="CRBOXYPTASEA"/>
</dbReference>
<accession>A0A5S9F337</accession>
<proteinExistence type="inferred from homology"/>
<dbReference type="InterPro" id="IPR000834">
    <property type="entry name" value="Peptidase_M14"/>
</dbReference>
<comment type="cofactor">
    <cofactor evidence="1">
        <name>Zn(2+)</name>
        <dbReference type="ChEBI" id="CHEBI:29105"/>
    </cofactor>
</comment>